<dbReference type="RefSeq" id="WP_307493997.1">
    <property type="nucleotide sequence ID" value="NZ_JAUSVB010000005.1"/>
</dbReference>
<organism evidence="7 8">
    <name type="scientific">Cellulomonas humilata</name>
    <dbReference type="NCBI Taxonomy" id="144055"/>
    <lineage>
        <taxon>Bacteria</taxon>
        <taxon>Bacillati</taxon>
        <taxon>Actinomycetota</taxon>
        <taxon>Actinomycetes</taxon>
        <taxon>Micrococcales</taxon>
        <taxon>Cellulomonadaceae</taxon>
        <taxon>Cellulomonas</taxon>
    </lineage>
</organism>
<comment type="similarity">
    <text evidence="1 4">Belongs to the D-isomer specific 2-hydroxyacid dehydrogenase family.</text>
</comment>
<dbReference type="InterPro" id="IPR006139">
    <property type="entry name" value="D-isomer_2_OHA_DH_cat_dom"/>
</dbReference>
<evidence type="ECO:0000256" key="2">
    <source>
        <dbReference type="ARBA" id="ARBA00023002"/>
    </source>
</evidence>
<dbReference type="Pfam" id="PF00389">
    <property type="entry name" value="2-Hacid_dh"/>
    <property type="match status" value="1"/>
</dbReference>
<protein>
    <submittedName>
        <fullName evidence="7">Phosphoglycerate dehydrogenase-like enzyme</fullName>
    </submittedName>
</protein>
<keyword evidence="2 4" id="KW-0560">Oxidoreductase</keyword>
<dbReference type="PANTHER" id="PTHR10996:SF178">
    <property type="entry name" value="2-HYDROXYACID DEHYDROGENASE YGL185C-RELATED"/>
    <property type="match status" value="1"/>
</dbReference>
<dbReference type="PROSITE" id="PS00670">
    <property type="entry name" value="D_2_HYDROXYACID_DH_2"/>
    <property type="match status" value="1"/>
</dbReference>
<gene>
    <name evidence="7" type="ORF">J2X26_003519</name>
</gene>
<dbReference type="PANTHER" id="PTHR10996">
    <property type="entry name" value="2-HYDROXYACID DEHYDROGENASE-RELATED"/>
    <property type="match status" value="1"/>
</dbReference>
<dbReference type="Gene3D" id="3.40.50.720">
    <property type="entry name" value="NAD(P)-binding Rossmann-like Domain"/>
    <property type="match status" value="2"/>
</dbReference>
<evidence type="ECO:0000313" key="7">
    <source>
        <dbReference type="EMBL" id="MDQ0375189.1"/>
    </source>
</evidence>
<evidence type="ECO:0000256" key="3">
    <source>
        <dbReference type="ARBA" id="ARBA00023027"/>
    </source>
</evidence>
<dbReference type="InterPro" id="IPR006140">
    <property type="entry name" value="D-isomer_DH_NAD-bd"/>
</dbReference>
<dbReference type="Pfam" id="PF02826">
    <property type="entry name" value="2-Hacid_dh_C"/>
    <property type="match status" value="1"/>
</dbReference>
<name>A0ABU0EJ37_9CELL</name>
<dbReference type="EMBL" id="JAUSVB010000005">
    <property type="protein sequence ID" value="MDQ0375189.1"/>
    <property type="molecule type" value="Genomic_DNA"/>
</dbReference>
<accession>A0ABU0EJ37</accession>
<comment type="caution">
    <text evidence="7">The sequence shown here is derived from an EMBL/GenBank/DDBJ whole genome shotgun (WGS) entry which is preliminary data.</text>
</comment>
<evidence type="ECO:0000259" key="5">
    <source>
        <dbReference type="Pfam" id="PF00389"/>
    </source>
</evidence>
<dbReference type="Proteomes" id="UP001239626">
    <property type="component" value="Unassembled WGS sequence"/>
</dbReference>
<dbReference type="InterPro" id="IPR029753">
    <property type="entry name" value="D-isomer_DH_CS"/>
</dbReference>
<evidence type="ECO:0000259" key="6">
    <source>
        <dbReference type="Pfam" id="PF02826"/>
    </source>
</evidence>
<dbReference type="InterPro" id="IPR036291">
    <property type="entry name" value="NAD(P)-bd_dom_sf"/>
</dbReference>
<feature type="domain" description="D-isomer specific 2-hydroxyacid dehydrogenase catalytic" evidence="5">
    <location>
        <begin position="56"/>
        <end position="334"/>
    </location>
</feature>
<reference evidence="7 8" key="1">
    <citation type="submission" date="2023-07" db="EMBL/GenBank/DDBJ databases">
        <title>Sorghum-associated microbial communities from plants grown in Nebraska, USA.</title>
        <authorList>
            <person name="Schachtman D."/>
        </authorList>
    </citation>
    <scope>NUCLEOTIDE SEQUENCE [LARGE SCALE GENOMIC DNA]</scope>
    <source>
        <strain evidence="7 8">BE332</strain>
    </source>
</reference>
<dbReference type="SUPFAM" id="SSF51735">
    <property type="entry name" value="NAD(P)-binding Rossmann-fold domains"/>
    <property type="match status" value="1"/>
</dbReference>
<sequence length="344" mass="36816">MTHPSTPAAARPHVLLLMSEGTFDLQFHAEQVDRLRELAEVGEPLRLDDLDGVDGRAQLAEADVIVTSWGAPPITPAHLAAAPRLRAILHAAGTVRGLVPDEAWARGIVVTSAADENARPVAEYTLAAIILAGKRAPFLAAEARTRRDRWSFADERGDLSNRGRTIGIVGWSRIGRRTVELLDVLETDGVLVADPTITADDLVGTGAELVDLPELLRRSDIVSLHAPALPETRHLIGAEELALMPDGATLINTARGVLVDTVALEREASSGRLSAVLDVTDPEPLPATSVLYDLPNVMLTPHIAGSLGSEARRMSDHTLDELERLILGRPVLAPVTREHLVVGA</sequence>
<evidence type="ECO:0000256" key="4">
    <source>
        <dbReference type="RuleBase" id="RU003719"/>
    </source>
</evidence>
<proteinExistence type="inferred from homology"/>
<dbReference type="SUPFAM" id="SSF52283">
    <property type="entry name" value="Formate/glycerate dehydrogenase catalytic domain-like"/>
    <property type="match status" value="1"/>
</dbReference>
<keyword evidence="8" id="KW-1185">Reference proteome</keyword>
<evidence type="ECO:0000256" key="1">
    <source>
        <dbReference type="ARBA" id="ARBA00005854"/>
    </source>
</evidence>
<feature type="domain" description="D-isomer specific 2-hydroxyacid dehydrogenase NAD-binding" evidence="6">
    <location>
        <begin position="139"/>
        <end position="304"/>
    </location>
</feature>
<dbReference type="InterPro" id="IPR050223">
    <property type="entry name" value="D-isomer_2-hydroxyacid_DH"/>
</dbReference>
<evidence type="ECO:0000313" key="8">
    <source>
        <dbReference type="Proteomes" id="UP001239626"/>
    </source>
</evidence>
<dbReference type="CDD" id="cd12167">
    <property type="entry name" value="2-Hacid_dh_8"/>
    <property type="match status" value="1"/>
</dbReference>
<keyword evidence="3" id="KW-0520">NAD</keyword>